<name>A0A6A6XZB4_9PEZI</name>
<reference evidence="3" key="3">
    <citation type="submission" date="2025-04" db="UniProtKB">
        <authorList>
            <consortium name="RefSeq"/>
        </authorList>
    </citation>
    <scope>IDENTIFICATION</scope>
    <source>
        <strain evidence="3">CBS 304.34</strain>
    </source>
</reference>
<evidence type="ECO:0000313" key="2">
    <source>
        <dbReference type="Proteomes" id="UP000504636"/>
    </source>
</evidence>
<dbReference type="GeneID" id="54454321"/>
<organism evidence="1">
    <name type="scientific">Mytilinidion resinicola</name>
    <dbReference type="NCBI Taxonomy" id="574789"/>
    <lineage>
        <taxon>Eukaryota</taxon>
        <taxon>Fungi</taxon>
        <taxon>Dikarya</taxon>
        <taxon>Ascomycota</taxon>
        <taxon>Pezizomycotina</taxon>
        <taxon>Dothideomycetes</taxon>
        <taxon>Pleosporomycetidae</taxon>
        <taxon>Mytilinidiales</taxon>
        <taxon>Mytilinidiaceae</taxon>
        <taxon>Mytilinidion</taxon>
    </lineage>
</organism>
<protein>
    <submittedName>
        <fullName evidence="1 3">Uncharacterized protein</fullName>
    </submittedName>
</protein>
<accession>A0A6A6XZB4</accession>
<evidence type="ECO:0000313" key="1">
    <source>
        <dbReference type="EMBL" id="KAF2801603.1"/>
    </source>
</evidence>
<dbReference type="RefSeq" id="XP_033568567.1">
    <property type="nucleotide sequence ID" value="XM_033713428.1"/>
</dbReference>
<evidence type="ECO:0000313" key="3">
    <source>
        <dbReference type="RefSeq" id="XP_033568567.1"/>
    </source>
</evidence>
<keyword evidence="2" id="KW-1185">Reference proteome</keyword>
<dbReference type="EMBL" id="MU003729">
    <property type="protein sequence ID" value="KAF2801603.1"/>
    <property type="molecule type" value="Genomic_DNA"/>
</dbReference>
<reference evidence="3" key="2">
    <citation type="submission" date="2020-04" db="EMBL/GenBank/DDBJ databases">
        <authorList>
            <consortium name="NCBI Genome Project"/>
        </authorList>
    </citation>
    <scope>NUCLEOTIDE SEQUENCE</scope>
    <source>
        <strain evidence="3">CBS 304.34</strain>
    </source>
</reference>
<gene>
    <name evidence="1 3" type="ORF">BDZ99DRAFT_219869</name>
</gene>
<dbReference type="AlphaFoldDB" id="A0A6A6XZB4"/>
<sequence length="186" mass="20880">MSATTQATYLVPCQRSIKAFSKLLRLGGMQFLRPLPSVARGKLPVFGIPVGEYMHHHQFCRLRRRWECSMHTILVCNVVLAKEERQSHHARLVPDEALALALLHAGRLEVDAVEATDDAIVHERHAGSHIGELVCRAGLEERRWKEGEGTGDSPVVLRFRFVGHIVVPFSRFGFVGRVDVEAQLNT</sequence>
<proteinExistence type="predicted"/>
<dbReference type="Proteomes" id="UP000504636">
    <property type="component" value="Unplaced"/>
</dbReference>
<reference evidence="1 3" key="1">
    <citation type="journal article" date="2020" name="Stud. Mycol.">
        <title>101 Dothideomycetes genomes: a test case for predicting lifestyles and emergence of pathogens.</title>
        <authorList>
            <person name="Haridas S."/>
            <person name="Albert R."/>
            <person name="Binder M."/>
            <person name="Bloem J."/>
            <person name="Labutti K."/>
            <person name="Salamov A."/>
            <person name="Andreopoulos B."/>
            <person name="Baker S."/>
            <person name="Barry K."/>
            <person name="Bills G."/>
            <person name="Bluhm B."/>
            <person name="Cannon C."/>
            <person name="Castanera R."/>
            <person name="Culley D."/>
            <person name="Daum C."/>
            <person name="Ezra D."/>
            <person name="Gonzalez J."/>
            <person name="Henrissat B."/>
            <person name="Kuo A."/>
            <person name="Liang C."/>
            <person name="Lipzen A."/>
            <person name="Lutzoni F."/>
            <person name="Magnuson J."/>
            <person name="Mondo S."/>
            <person name="Nolan M."/>
            <person name="Ohm R."/>
            <person name="Pangilinan J."/>
            <person name="Park H.-J."/>
            <person name="Ramirez L."/>
            <person name="Alfaro M."/>
            <person name="Sun H."/>
            <person name="Tritt A."/>
            <person name="Yoshinaga Y."/>
            <person name="Zwiers L.-H."/>
            <person name="Turgeon B."/>
            <person name="Goodwin S."/>
            <person name="Spatafora J."/>
            <person name="Crous P."/>
            <person name="Grigoriev I."/>
        </authorList>
    </citation>
    <scope>NUCLEOTIDE SEQUENCE</scope>
    <source>
        <strain evidence="1 3">CBS 304.34</strain>
    </source>
</reference>